<organism evidence="1 2">
    <name type="scientific">Penicillium cosmopolitanum</name>
    <dbReference type="NCBI Taxonomy" id="1131564"/>
    <lineage>
        <taxon>Eukaryota</taxon>
        <taxon>Fungi</taxon>
        <taxon>Dikarya</taxon>
        <taxon>Ascomycota</taxon>
        <taxon>Pezizomycotina</taxon>
        <taxon>Eurotiomycetes</taxon>
        <taxon>Eurotiomycetidae</taxon>
        <taxon>Eurotiales</taxon>
        <taxon>Aspergillaceae</taxon>
        <taxon>Penicillium</taxon>
    </lineage>
</organism>
<keyword evidence="2" id="KW-1185">Reference proteome</keyword>
<evidence type="ECO:0000313" key="2">
    <source>
        <dbReference type="Proteomes" id="UP001147747"/>
    </source>
</evidence>
<comment type="caution">
    <text evidence="1">The sequence shown here is derived from an EMBL/GenBank/DDBJ whole genome shotgun (WGS) entry which is preliminary data.</text>
</comment>
<accession>A0A9X0BF52</accession>
<dbReference type="RefSeq" id="XP_056494676.1">
    <property type="nucleotide sequence ID" value="XM_056624811.1"/>
</dbReference>
<dbReference type="EMBL" id="JAPZBU010000002">
    <property type="protein sequence ID" value="KAJ5414830.1"/>
    <property type="molecule type" value="Genomic_DNA"/>
</dbReference>
<dbReference type="AlphaFoldDB" id="A0A9X0BF52"/>
<proteinExistence type="predicted"/>
<evidence type="ECO:0000313" key="1">
    <source>
        <dbReference type="EMBL" id="KAJ5414830.1"/>
    </source>
</evidence>
<name>A0A9X0BF52_9EURO</name>
<reference evidence="1" key="2">
    <citation type="journal article" date="2023" name="IMA Fungus">
        <title>Comparative genomic study of the Penicillium genus elucidates a diverse pangenome and 15 lateral gene transfer events.</title>
        <authorList>
            <person name="Petersen C."/>
            <person name="Sorensen T."/>
            <person name="Nielsen M.R."/>
            <person name="Sondergaard T.E."/>
            <person name="Sorensen J.L."/>
            <person name="Fitzpatrick D.A."/>
            <person name="Frisvad J.C."/>
            <person name="Nielsen K.L."/>
        </authorList>
    </citation>
    <scope>NUCLEOTIDE SEQUENCE</scope>
    <source>
        <strain evidence="1">IBT 29677</strain>
    </source>
</reference>
<sequence length="117" mass="13628">MHSNCENILLPVEMERPYHEEARPLDVTVTQADFNCLRTDLVSLRRVHRQLATPIQGLSTAAMREDQKYQARAILTRMMEIHLEMARILEELQRSSLIIQALVAQYAELENDVWLLL</sequence>
<reference evidence="1" key="1">
    <citation type="submission" date="2022-12" db="EMBL/GenBank/DDBJ databases">
        <authorList>
            <person name="Petersen C."/>
        </authorList>
    </citation>
    <scope>NUCLEOTIDE SEQUENCE</scope>
    <source>
        <strain evidence="1">IBT 29677</strain>
    </source>
</reference>
<dbReference type="Proteomes" id="UP001147747">
    <property type="component" value="Unassembled WGS sequence"/>
</dbReference>
<gene>
    <name evidence="1" type="ORF">N7509_000164</name>
</gene>
<dbReference type="GeneID" id="81363791"/>
<protein>
    <submittedName>
        <fullName evidence="1">Uncharacterized protein</fullName>
    </submittedName>
</protein>